<gene>
    <name evidence="2" type="ORF">HA482_27415</name>
</gene>
<dbReference type="EMBL" id="JAATTO010000043">
    <property type="protein sequence ID" value="MBC9981946.1"/>
    <property type="molecule type" value="Genomic_DNA"/>
</dbReference>
<accession>A0ABR7UEC5</accession>
<dbReference type="RefSeq" id="WP_188104693.1">
    <property type="nucleotide sequence ID" value="NZ_JAANIH010000042.1"/>
</dbReference>
<proteinExistence type="predicted"/>
<evidence type="ECO:0000256" key="1">
    <source>
        <dbReference type="SAM" id="Coils"/>
    </source>
</evidence>
<evidence type="ECO:0000313" key="2">
    <source>
        <dbReference type="EMBL" id="MBC9981946.1"/>
    </source>
</evidence>
<sequence>MHSNGENPDLEKAEVDLDKALKDLEKAEHEIEDAKHEIEEAKKEPLVEFEDVNSLETVTFHTSWETTLAAAWDKAAHKLKEPRKPDDRLQSASGHDLMPYLSLTLRELIDKKIVKALSFQIVGPTGGAYDHFW</sequence>
<feature type="coiled-coil region" evidence="1">
    <location>
        <begin position="10"/>
        <end position="44"/>
    </location>
</feature>
<organism evidence="2 3">
    <name type="scientific">Bradyrhizobium campsiandrae</name>
    <dbReference type="NCBI Taxonomy" id="1729892"/>
    <lineage>
        <taxon>Bacteria</taxon>
        <taxon>Pseudomonadati</taxon>
        <taxon>Pseudomonadota</taxon>
        <taxon>Alphaproteobacteria</taxon>
        <taxon>Hyphomicrobiales</taxon>
        <taxon>Nitrobacteraceae</taxon>
        <taxon>Bradyrhizobium</taxon>
    </lineage>
</organism>
<keyword evidence="1" id="KW-0175">Coiled coil</keyword>
<name>A0ABR7UEC5_9BRAD</name>
<evidence type="ECO:0000313" key="3">
    <source>
        <dbReference type="Proteomes" id="UP000639516"/>
    </source>
</evidence>
<reference evidence="2 3" key="1">
    <citation type="journal article" date="2020" name="Arch. Microbiol.">
        <title>Bradyrhizobium campsiandrae sp. nov., a nitrogen-fixing bacterial strain isolated from a native leguminous tree from the Amazon adapted to flooded conditions.</title>
        <authorList>
            <person name="Cabral Michel D."/>
            <person name="Martins da Costa E."/>
            <person name="Azarias Guimaraes A."/>
            <person name="Soares de Carvalho T."/>
            <person name="Santos de Castro Caputo P."/>
            <person name="Willems A."/>
            <person name="de Souza Moreira F.M."/>
        </authorList>
    </citation>
    <scope>NUCLEOTIDE SEQUENCE [LARGE SCALE GENOMIC DNA]</scope>
    <source>
        <strain evidence="3">INPA 384B</strain>
    </source>
</reference>
<keyword evidence="3" id="KW-1185">Reference proteome</keyword>
<comment type="caution">
    <text evidence="2">The sequence shown here is derived from an EMBL/GenBank/DDBJ whole genome shotgun (WGS) entry which is preliminary data.</text>
</comment>
<protein>
    <submittedName>
        <fullName evidence="2">Uncharacterized protein</fullName>
    </submittedName>
</protein>
<dbReference type="Proteomes" id="UP000639516">
    <property type="component" value="Unassembled WGS sequence"/>
</dbReference>